<reference evidence="1 2" key="1">
    <citation type="submission" date="2016-08" db="EMBL/GenBank/DDBJ databases">
        <authorList>
            <person name="Seilhamer J.J."/>
        </authorList>
    </citation>
    <scope>NUCLEOTIDE SEQUENCE [LARGE SCALE GENOMIC DNA]</scope>
    <source>
        <strain evidence="1">L21-II-0</strain>
    </source>
</reference>
<dbReference type="STRING" id="118126.L21_0003"/>
<sequence>MAWNKEASVEIPICGWLNHRVVSFILSKIVETSEKFRQVGTELMVNLLTGKVRVPEGVAE</sequence>
<evidence type="ECO:0000313" key="2">
    <source>
        <dbReference type="Proteomes" id="UP000184671"/>
    </source>
</evidence>
<organism evidence="1 2">
    <name type="scientific">Methanoculleus chikugoensis</name>
    <dbReference type="NCBI Taxonomy" id="118126"/>
    <lineage>
        <taxon>Archaea</taxon>
        <taxon>Methanobacteriati</taxon>
        <taxon>Methanobacteriota</taxon>
        <taxon>Stenosarchaea group</taxon>
        <taxon>Methanomicrobia</taxon>
        <taxon>Methanomicrobiales</taxon>
        <taxon>Methanomicrobiaceae</taxon>
        <taxon>Methanoculleus</taxon>
    </lineage>
</organism>
<proteinExistence type="predicted"/>
<gene>
    <name evidence="1" type="ORF">L21_0003</name>
</gene>
<protein>
    <submittedName>
        <fullName evidence="1">Uncharacterized protein</fullName>
    </submittedName>
</protein>
<dbReference type="RefSeq" id="WP_074368468.1">
    <property type="nucleotide sequence ID" value="NZ_FMID01000001.1"/>
</dbReference>
<name>A0A1M4MGU5_9EURY</name>
<dbReference type="EMBL" id="FMID01000001">
    <property type="protein sequence ID" value="SCL74139.1"/>
    <property type="molecule type" value="Genomic_DNA"/>
</dbReference>
<dbReference type="Proteomes" id="UP000184671">
    <property type="component" value="Unassembled WGS sequence"/>
</dbReference>
<evidence type="ECO:0000313" key="1">
    <source>
        <dbReference type="EMBL" id="SCL74139.1"/>
    </source>
</evidence>
<dbReference type="AlphaFoldDB" id="A0A1M4MGU5"/>
<accession>A0A1M4MGU5</accession>